<protein>
    <submittedName>
        <fullName evidence="2">Uncharacterized protein</fullName>
    </submittedName>
</protein>
<evidence type="ECO:0000313" key="3">
    <source>
        <dbReference type="Proteomes" id="UP001168821"/>
    </source>
</evidence>
<organism evidence="2 3">
    <name type="scientific">Zophobas morio</name>
    <dbReference type="NCBI Taxonomy" id="2755281"/>
    <lineage>
        <taxon>Eukaryota</taxon>
        <taxon>Metazoa</taxon>
        <taxon>Ecdysozoa</taxon>
        <taxon>Arthropoda</taxon>
        <taxon>Hexapoda</taxon>
        <taxon>Insecta</taxon>
        <taxon>Pterygota</taxon>
        <taxon>Neoptera</taxon>
        <taxon>Endopterygota</taxon>
        <taxon>Coleoptera</taxon>
        <taxon>Polyphaga</taxon>
        <taxon>Cucujiformia</taxon>
        <taxon>Tenebrionidae</taxon>
        <taxon>Zophobas</taxon>
    </lineage>
</organism>
<dbReference type="Proteomes" id="UP001168821">
    <property type="component" value="Unassembled WGS sequence"/>
</dbReference>
<feature type="region of interest" description="Disordered" evidence="1">
    <location>
        <begin position="24"/>
        <end position="47"/>
    </location>
</feature>
<evidence type="ECO:0000313" key="2">
    <source>
        <dbReference type="EMBL" id="KAJ3657470.1"/>
    </source>
</evidence>
<keyword evidence="3" id="KW-1185">Reference proteome</keyword>
<reference evidence="2" key="1">
    <citation type="journal article" date="2023" name="G3 (Bethesda)">
        <title>Whole genome assemblies of Zophobas morio and Tenebrio molitor.</title>
        <authorList>
            <person name="Kaur S."/>
            <person name="Stinson S.A."/>
            <person name="diCenzo G.C."/>
        </authorList>
    </citation>
    <scope>NUCLEOTIDE SEQUENCE</scope>
    <source>
        <strain evidence="2">QUZm001</strain>
    </source>
</reference>
<accession>A0AA38MHK1</accession>
<comment type="caution">
    <text evidence="2">The sequence shown here is derived from an EMBL/GenBank/DDBJ whole genome shotgun (WGS) entry which is preliminary data.</text>
</comment>
<gene>
    <name evidence="2" type="ORF">Zmor_009270</name>
</gene>
<evidence type="ECO:0000256" key="1">
    <source>
        <dbReference type="SAM" id="MobiDB-lite"/>
    </source>
</evidence>
<sequence length="130" mass="14221">MISIPRYRETSIWSKFSGSSIRSVTGRPKSLHPHWSPGPGVAVQAERHGPSWALARRPSISPAAPRRAPYPQCSIATSGRRRAPARTIGILPSQLRVQSLAVFRGVRAPPIPSLPLLTMCIGRRGWPSEI</sequence>
<dbReference type="EMBL" id="JALNTZ010000003">
    <property type="protein sequence ID" value="KAJ3657470.1"/>
    <property type="molecule type" value="Genomic_DNA"/>
</dbReference>
<name>A0AA38MHK1_9CUCU</name>
<dbReference type="AlphaFoldDB" id="A0AA38MHK1"/>
<proteinExistence type="predicted"/>